<name>A0A6P1TDD3_9GAMM</name>
<feature type="coiled-coil region" evidence="1">
    <location>
        <begin position="11"/>
        <end position="38"/>
    </location>
</feature>
<keyword evidence="1" id="KW-0175">Coiled coil</keyword>
<evidence type="ECO:0000313" key="2">
    <source>
        <dbReference type="EMBL" id="MBB5211972.1"/>
    </source>
</evidence>
<dbReference type="Pfam" id="PF14412">
    <property type="entry name" value="AHH"/>
    <property type="match status" value="1"/>
</dbReference>
<evidence type="ECO:0000313" key="5">
    <source>
        <dbReference type="Proteomes" id="UP000563601"/>
    </source>
</evidence>
<dbReference type="Proteomes" id="UP000464675">
    <property type="component" value="Chromosome"/>
</dbReference>
<evidence type="ECO:0000256" key="1">
    <source>
        <dbReference type="SAM" id="Coils"/>
    </source>
</evidence>
<gene>
    <name evidence="3" type="ORF">GTQ55_12105</name>
    <name evidence="2" type="ORF">HNQ53_002197</name>
</gene>
<sequence length="237" mass="27376">MELEYHNGIRITKFRHEMTSLEAAIQNYEAMAKEHYAKENDQTLTEQQRKVECDKALKCLQQERTYINTLTDVQAQLEAYRNRGLQATKGSLAERASAISTMSNEKHHPTQVLEKHMRAEGIPKPSPQHTAHHIVPGKGKLKVVTTNTRMHLHRHGIRINDPANGVFLVCKDKDTPHWSMPNSRGHLKYHTHEYEQWMAQRVQRLNNIDMIKTQLQVIGRILQDNEPKTAVQAIKNV</sequence>
<proteinExistence type="predicted"/>
<evidence type="ECO:0000313" key="4">
    <source>
        <dbReference type="Proteomes" id="UP000464675"/>
    </source>
</evidence>
<reference evidence="3 4" key="1">
    <citation type="submission" date="2020-01" db="EMBL/GenBank/DDBJ databases">
        <title>The possibility of degradation of plastic by Microbulbifer hydrolyticus IRE-31.</title>
        <authorList>
            <person name="Liu L."/>
        </authorList>
    </citation>
    <scope>NUCLEOTIDE SEQUENCE [LARGE SCALE GENOMIC DNA]</scope>
    <source>
        <strain evidence="3 4">IRE-31</strain>
    </source>
</reference>
<reference evidence="2 5" key="2">
    <citation type="submission" date="2020-08" db="EMBL/GenBank/DDBJ databases">
        <title>Genomic Encyclopedia of Type Strains, Phase IV (KMG-IV): sequencing the most valuable type-strain genomes for metagenomic binning, comparative biology and taxonomic classification.</title>
        <authorList>
            <person name="Goeker M."/>
        </authorList>
    </citation>
    <scope>NUCLEOTIDE SEQUENCE [LARGE SCALE GENOMIC DNA]</scope>
    <source>
        <strain evidence="2 5">DSM 11525</strain>
    </source>
</reference>
<dbReference type="RefSeq" id="WP_161858973.1">
    <property type="nucleotide sequence ID" value="NZ_CP047491.1"/>
</dbReference>
<accession>A0A6P1TDD3</accession>
<dbReference type="AlphaFoldDB" id="A0A6P1TDD3"/>
<dbReference type="EMBL" id="JACHHR010000003">
    <property type="protein sequence ID" value="MBB5211972.1"/>
    <property type="molecule type" value="Genomic_DNA"/>
</dbReference>
<organism evidence="2 5">
    <name type="scientific">Microbulbifer hydrolyticus</name>
    <dbReference type="NCBI Taxonomy" id="48074"/>
    <lineage>
        <taxon>Bacteria</taxon>
        <taxon>Pseudomonadati</taxon>
        <taxon>Pseudomonadota</taxon>
        <taxon>Gammaproteobacteria</taxon>
        <taxon>Cellvibrionales</taxon>
        <taxon>Microbulbiferaceae</taxon>
        <taxon>Microbulbifer</taxon>
    </lineage>
</organism>
<keyword evidence="4" id="KW-1185">Reference proteome</keyword>
<evidence type="ECO:0000313" key="3">
    <source>
        <dbReference type="EMBL" id="QHQ39656.1"/>
    </source>
</evidence>
<dbReference type="OrthoDB" id="5889044at2"/>
<protein>
    <submittedName>
        <fullName evidence="2">Uncharacterized protein</fullName>
    </submittedName>
</protein>
<dbReference type="InterPro" id="IPR032871">
    <property type="entry name" value="AHH_dom_containing"/>
</dbReference>
<dbReference type="EMBL" id="CP047491">
    <property type="protein sequence ID" value="QHQ39656.1"/>
    <property type="molecule type" value="Genomic_DNA"/>
</dbReference>
<dbReference type="Proteomes" id="UP000563601">
    <property type="component" value="Unassembled WGS sequence"/>
</dbReference>